<sequence length="449" mass="52116">MINFFWFCGAFRQWWRKKEKLKTSWSISSIVSFSLKLGIANSTIKIDIFVIMAAKKLILQHFEPTTNLCLAIPWFREIGFTVIYGILNLRLYKILIEFQSRKAHVVHLKDKDILRILFFIVVCVFGYLTAWTLVDLDYASEGFSLVTNTSLKGFVQYPICKIKWWDYFIEIAEFLFICVGYYLLYCTRTAPSEYNERKFISLVIYCEGIISTLLHIIKHSIFSSIHPDTILLLYFIRCHATVTIMILFIFLTKLLLLVRPNSDEYCRSSRLSTIDGNDHPDSIRFQIGMFGKSDYDNGDINFGELEPEEIKSELKRLYTQLHVFKTKSVKKDNPHLQTKRRGGKKHRRFSNQLSKAITRENDSYQVKTPDESICSNDATNLPHSIACSETGDLHNLQNKSPEFMLHNYFINSYSLMSKMSIENTTHKKKNSNGLIFKNVPKAILTKASG</sequence>
<feature type="transmembrane region" description="Helical" evidence="12">
    <location>
        <begin position="74"/>
        <end position="92"/>
    </location>
</feature>
<comment type="similarity">
    <text evidence="2">Belongs to the G-protein coupled receptor 3 family.</text>
</comment>
<dbReference type="STRING" id="10195.A0A3M7RJ08"/>
<evidence type="ECO:0000259" key="13">
    <source>
        <dbReference type="PROSITE" id="PS50259"/>
    </source>
</evidence>
<dbReference type="PANTHER" id="PTHR32546">
    <property type="entry name" value="G-PROTEIN COUPLED RECEPTOR 158-RELATED"/>
    <property type="match status" value="1"/>
</dbReference>
<feature type="transmembrane region" description="Helical" evidence="12">
    <location>
        <begin position="199"/>
        <end position="217"/>
    </location>
</feature>
<dbReference type="OrthoDB" id="5823771at2759"/>
<feature type="transmembrane region" description="Helical" evidence="12">
    <location>
        <begin position="167"/>
        <end position="187"/>
    </location>
</feature>
<feature type="domain" description="G-protein coupled receptors family 3 profile" evidence="13">
    <location>
        <begin position="63"/>
        <end position="258"/>
    </location>
</feature>
<evidence type="ECO:0000313" key="14">
    <source>
        <dbReference type="EMBL" id="RNA23562.1"/>
    </source>
</evidence>
<evidence type="ECO:0000256" key="2">
    <source>
        <dbReference type="ARBA" id="ARBA00007242"/>
    </source>
</evidence>
<proteinExistence type="inferred from homology"/>
<evidence type="ECO:0000256" key="7">
    <source>
        <dbReference type="ARBA" id="ARBA00023136"/>
    </source>
</evidence>
<comment type="subcellular location">
    <subcellularLocation>
        <location evidence="1">Cell membrane</location>
        <topology evidence="1">Multi-pass membrane protein</topology>
    </subcellularLocation>
</comment>
<reference evidence="14 15" key="1">
    <citation type="journal article" date="2018" name="Sci. Rep.">
        <title>Genomic signatures of local adaptation to the degree of environmental predictability in rotifers.</title>
        <authorList>
            <person name="Franch-Gras L."/>
            <person name="Hahn C."/>
            <person name="Garcia-Roger E.M."/>
            <person name="Carmona M.J."/>
            <person name="Serra M."/>
            <person name="Gomez A."/>
        </authorList>
    </citation>
    <scope>NUCLEOTIDE SEQUENCE [LARGE SCALE GENOMIC DNA]</scope>
    <source>
        <strain evidence="14">HYR1</strain>
    </source>
</reference>
<evidence type="ECO:0000256" key="3">
    <source>
        <dbReference type="ARBA" id="ARBA00022475"/>
    </source>
</evidence>
<keyword evidence="5 12" id="KW-1133">Transmembrane helix</keyword>
<evidence type="ECO:0000256" key="8">
    <source>
        <dbReference type="ARBA" id="ARBA00023170"/>
    </source>
</evidence>
<evidence type="ECO:0000256" key="12">
    <source>
        <dbReference type="SAM" id="Phobius"/>
    </source>
</evidence>
<dbReference type="GO" id="GO:0005886">
    <property type="term" value="C:plasma membrane"/>
    <property type="evidence" value="ECO:0007669"/>
    <property type="project" value="UniProtKB-SubCell"/>
</dbReference>
<gene>
    <name evidence="14" type="ORF">BpHYR1_035109</name>
</gene>
<evidence type="ECO:0000256" key="11">
    <source>
        <dbReference type="SAM" id="MobiDB-lite"/>
    </source>
</evidence>
<organism evidence="14 15">
    <name type="scientific">Brachionus plicatilis</name>
    <name type="common">Marine rotifer</name>
    <name type="synonym">Brachionus muelleri</name>
    <dbReference type="NCBI Taxonomy" id="10195"/>
    <lineage>
        <taxon>Eukaryota</taxon>
        <taxon>Metazoa</taxon>
        <taxon>Spiralia</taxon>
        <taxon>Gnathifera</taxon>
        <taxon>Rotifera</taxon>
        <taxon>Eurotatoria</taxon>
        <taxon>Monogononta</taxon>
        <taxon>Pseudotrocha</taxon>
        <taxon>Ploima</taxon>
        <taxon>Brachionidae</taxon>
        <taxon>Brachionus</taxon>
    </lineage>
</organism>
<keyword evidence="3" id="KW-1003">Cell membrane</keyword>
<feature type="region of interest" description="Disordered" evidence="11">
    <location>
        <begin position="332"/>
        <end position="354"/>
    </location>
</feature>
<evidence type="ECO:0000313" key="15">
    <source>
        <dbReference type="Proteomes" id="UP000276133"/>
    </source>
</evidence>
<keyword evidence="8 14" id="KW-0675">Receptor</keyword>
<evidence type="ECO:0000256" key="9">
    <source>
        <dbReference type="ARBA" id="ARBA00023180"/>
    </source>
</evidence>
<dbReference type="EMBL" id="REGN01003260">
    <property type="protein sequence ID" value="RNA23562.1"/>
    <property type="molecule type" value="Genomic_DNA"/>
</dbReference>
<dbReference type="InterPro" id="IPR043458">
    <property type="entry name" value="GPR158/179"/>
</dbReference>
<dbReference type="AlphaFoldDB" id="A0A3M7RJ08"/>
<keyword evidence="9" id="KW-0325">Glycoprotein</keyword>
<dbReference type="Proteomes" id="UP000276133">
    <property type="component" value="Unassembled WGS sequence"/>
</dbReference>
<feature type="transmembrane region" description="Helical" evidence="12">
    <location>
        <begin position="113"/>
        <end position="134"/>
    </location>
</feature>
<dbReference type="Pfam" id="PF00003">
    <property type="entry name" value="7tm_3"/>
    <property type="match status" value="1"/>
</dbReference>
<evidence type="ECO:0000256" key="1">
    <source>
        <dbReference type="ARBA" id="ARBA00004651"/>
    </source>
</evidence>
<keyword evidence="4 12" id="KW-0812">Transmembrane</keyword>
<evidence type="ECO:0000256" key="6">
    <source>
        <dbReference type="ARBA" id="ARBA00023040"/>
    </source>
</evidence>
<dbReference type="PROSITE" id="PS50259">
    <property type="entry name" value="G_PROTEIN_RECEP_F3_4"/>
    <property type="match status" value="1"/>
</dbReference>
<feature type="compositionally biased region" description="Basic residues" evidence="11">
    <location>
        <begin position="337"/>
        <end position="349"/>
    </location>
</feature>
<dbReference type="PANTHER" id="PTHR32546:SF26">
    <property type="entry name" value="SMOG, ISOFORM D"/>
    <property type="match status" value="1"/>
</dbReference>
<evidence type="ECO:0000256" key="5">
    <source>
        <dbReference type="ARBA" id="ARBA00022989"/>
    </source>
</evidence>
<accession>A0A3M7RJ08</accession>
<keyword evidence="15" id="KW-1185">Reference proteome</keyword>
<dbReference type="InterPro" id="IPR017978">
    <property type="entry name" value="GPCR_3_C"/>
</dbReference>
<evidence type="ECO:0000256" key="4">
    <source>
        <dbReference type="ARBA" id="ARBA00022692"/>
    </source>
</evidence>
<keyword evidence="6" id="KW-0297">G-protein coupled receptor</keyword>
<feature type="transmembrane region" description="Helical" evidence="12">
    <location>
        <begin position="229"/>
        <end position="251"/>
    </location>
</feature>
<evidence type="ECO:0000256" key="10">
    <source>
        <dbReference type="ARBA" id="ARBA00023224"/>
    </source>
</evidence>
<comment type="caution">
    <text evidence="14">The sequence shown here is derived from an EMBL/GenBank/DDBJ whole genome shotgun (WGS) entry which is preliminary data.</text>
</comment>
<dbReference type="GO" id="GO:0004930">
    <property type="term" value="F:G protein-coupled receptor activity"/>
    <property type="evidence" value="ECO:0007669"/>
    <property type="project" value="UniProtKB-KW"/>
</dbReference>
<keyword evidence="7 12" id="KW-0472">Membrane</keyword>
<keyword evidence="10" id="KW-0807">Transducer</keyword>
<protein>
    <submittedName>
        <fullName evidence="14">G-coupled receptor-like protein</fullName>
    </submittedName>
</protein>
<name>A0A3M7RJ08_BRAPC</name>